<dbReference type="EMBL" id="KN731449">
    <property type="protein sequence ID" value="KIH59954.1"/>
    <property type="molecule type" value="Genomic_DNA"/>
</dbReference>
<keyword evidence="1" id="KW-0812">Transmembrane</keyword>
<organism evidence="2 3">
    <name type="scientific">Ancylostoma duodenale</name>
    <dbReference type="NCBI Taxonomy" id="51022"/>
    <lineage>
        <taxon>Eukaryota</taxon>
        <taxon>Metazoa</taxon>
        <taxon>Ecdysozoa</taxon>
        <taxon>Nematoda</taxon>
        <taxon>Chromadorea</taxon>
        <taxon>Rhabditida</taxon>
        <taxon>Rhabditina</taxon>
        <taxon>Rhabditomorpha</taxon>
        <taxon>Strongyloidea</taxon>
        <taxon>Ancylostomatidae</taxon>
        <taxon>Ancylostomatinae</taxon>
        <taxon>Ancylostoma</taxon>
    </lineage>
</organism>
<evidence type="ECO:0000313" key="2">
    <source>
        <dbReference type="EMBL" id="KIH59954.1"/>
    </source>
</evidence>
<dbReference type="Proteomes" id="UP000054047">
    <property type="component" value="Unassembled WGS sequence"/>
</dbReference>
<sequence length="92" mass="10537">MFGDIFTCVLGLGAAMWTRKPVLTLPCTMIQLLFLLIRAVVWTARGYNKALLRVESSSEDRVSCESANIENQQCTYSRDSPIHYIRQFTINY</sequence>
<evidence type="ECO:0000256" key="1">
    <source>
        <dbReference type="SAM" id="Phobius"/>
    </source>
</evidence>
<keyword evidence="1" id="KW-0472">Membrane</keyword>
<reference evidence="2 3" key="1">
    <citation type="submission" date="2013-12" db="EMBL/GenBank/DDBJ databases">
        <title>Draft genome of the parsitic nematode Ancylostoma duodenale.</title>
        <authorList>
            <person name="Mitreva M."/>
        </authorList>
    </citation>
    <scope>NUCLEOTIDE SEQUENCE [LARGE SCALE GENOMIC DNA]</scope>
    <source>
        <strain evidence="2 3">Zhejiang</strain>
    </source>
</reference>
<keyword evidence="1" id="KW-1133">Transmembrane helix</keyword>
<dbReference type="AlphaFoldDB" id="A0A0C2GLX9"/>
<evidence type="ECO:0000313" key="3">
    <source>
        <dbReference type="Proteomes" id="UP000054047"/>
    </source>
</evidence>
<name>A0A0C2GLX9_9BILA</name>
<gene>
    <name evidence="2" type="ORF">ANCDUO_09802</name>
</gene>
<dbReference type="OrthoDB" id="5804124at2759"/>
<protein>
    <submittedName>
        <fullName evidence="2">Uncharacterized protein</fullName>
    </submittedName>
</protein>
<feature type="transmembrane region" description="Helical" evidence="1">
    <location>
        <begin position="22"/>
        <end position="44"/>
    </location>
</feature>
<keyword evidence="3" id="KW-1185">Reference proteome</keyword>
<proteinExistence type="predicted"/>
<accession>A0A0C2GLX9</accession>